<evidence type="ECO:0000313" key="1">
    <source>
        <dbReference type="EMBL" id="MPN18498.1"/>
    </source>
</evidence>
<gene>
    <name evidence="1" type="ORF">SDC9_165858</name>
</gene>
<organism evidence="1">
    <name type="scientific">bioreactor metagenome</name>
    <dbReference type="NCBI Taxonomy" id="1076179"/>
    <lineage>
        <taxon>unclassified sequences</taxon>
        <taxon>metagenomes</taxon>
        <taxon>ecological metagenomes</taxon>
    </lineage>
</organism>
<name>A0A645FVF9_9ZZZZ</name>
<accession>A0A645FVF9</accession>
<reference evidence="1" key="1">
    <citation type="submission" date="2019-08" db="EMBL/GenBank/DDBJ databases">
        <authorList>
            <person name="Kucharzyk K."/>
            <person name="Murdoch R.W."/>
            <person name="Higgins S."/>
            <person name="Loffler F."/>
        </authorList>
    </citation>
    <scope>NUCLEOTIDE SEQUENCE</scope>
</reference>
<protein>
    <submittedName>
        <fullName evidence="1">Uncharacterized protein</fullName>
    </submittedName>
</protein>
<proteinExistence type="predicted"/>
<dbReference type="EMBL" id="VSSQ01065843">
    <property type="protein sequence ID" value="MPN18498.1"/>
    <property type="molecule type" value="Genomic_DNA"/>
</dbReference>
<comment type="caution">
    <text evidence="1">The sequence shown here is derived from an EMBL/GenBank/DDBJ whole genome shotgun (WGS) entry which is preliminary data.</text>
</comment>
<dbReference type="AlphaFoldDB" id="A0A645FVF9"/>
<sequence length="80" mass="8270">MVATIQLPSAPNAFSKSLALSLTDAPETTSVVEAVLEEDAAVPLSESEPQAVKNIPAAAKVTTVVANFVCFMMLPPIVVS</sequence>